<evidence type="ECO:0000259" key="10">
    <source>
        <dbReference type="Pfam" id="PF20268"/>
    </source>
</evidence>
<dbReference type="FunCoup" id="L0PF44">
    <property type="interactions" value="395"/>
</dbReference>
<dbReference type="EMBL" id="CAKM01000262">
    <property type="protein sequence ID" value="CCJ30699.1"/>
    <property type="molecule type" value="Genomic_DNA"/>
</dbReference>
<evidence type="ECO:0000313" key="11">
    <source>
        <dbReference type="EMBL" id="CCJ30699.1"/>
    </source>
</evidence>
<comment type="similarity">
    <text evidence="3">Belongs to the SDO1/SBDS family.</text>
</comment>
<dbReference type="GO" id="GO:0042256">
    <property type="term" value="P:cytosolic ribosome assembly"/>
    <property type="evidence" value="ECO:0007669"/>
    <property type="project" value="InterPro"/>
</dbReference>
<accession>L0PF44</accession>
<dbReference type="VEuPathDB" id="FungiDB:PNEJI1_000358"/>
<dbReference type="SUPFAM" id="SSF109728">
    <property type="entry name" value="Hypothetical protein AF0491, middle domain"/>
    <property type="match status" value="1"/>
</dbReference>
<dbReference type="GO" id="GO:0005634">
    <property type="term" value="C:nucleus"/>
    <property type="evidence" value="ECO:0007669"/>
    <property type="project" value="UniProtKB-SubCell"/>
</dbReference>
<dbReference type="Pfam" id="PF01172">
    <property type="entry name" value="SBDS_N"/>
    <property type="match status" value="1"/>
</dbReference>
<dbReference type="InterPro" id="IPR039100">
    <property type="entry name" value="Sdo1/SBDS-like"/>
</dbReference>
<evidence type="ECO:0000256" key="6">
    <source>
        <dbReference type="ARBA" id="ARBA00023242"/>
    </source>
</evidence>
<evidence type="ECO:0000256" key="3">
    <source>
        <dbReference type="ARBA" id="ARBA00007433"/>
    </source>
</evidence>
<sequence>MVVINQPSNLIKLTNVSVVRLKKGGKRFEVACYKNKILEWRSGVETDIDEVLQISNVFTNVSKGKVACMEDLKRVFQTSDMNVILQEILKKGDIQVGEKERSHQIENTYKDIVRTIVDMCVNPTTKKAYTASMIEKALKDLGFSVNLNKNVKSQALDVIKHLKEKNIIPIERARMRVRIVSPLSIIQKLKEKLEQLSINITDEEWNDEFQAIAYIDPGDYKRIIDFIRQESKDKGYIEVLDLKEIIEEQIHVFSILCIINISKLY</sequence>
<dbReference type="PANTHER" id="PTHR10927:SF1">
    <property type="entry name" value="RIBOSOME MATURATION PROTEIN SBDS"/>
    <property type="match status" value="1"/>
</dbReference>
<comment type="subcellular location">
    <subcellularLocation>
        <location evidence="2">Cytoplasm</location>
    </subcellularLocation>
    <subcellularLocation>
        <location evidence="1">Nucleus</location>
    </subcellularLocation>
</comment>
<dbReference type="Gene3D" id="3.30.1250.10">
    <property type="entry name" value="Ribosome maturation protein SBDS, N-terminal domain"/>
    <property type="match status" value="1"/>
</dbReference>
<keyword evidence="6" id="KW-0539">Nucleus</keyword>
<dbReference type="InterPro" id="IPR019783">
    <property type="entry name" value="SDO1/SBDS_N"/>
</dbReference>
<dbReference type="InterPro" id="IPR037188">
    <property type="entry name" value="Sdo1/SBDS_central_sf"/>
</dbReference>
<comment type="caution">
    <text evidence="11">The sequence shown here is derived from an EMBL/GenBank/DDBJ whole genome shotgun (WGS) entry which is preliminary data.</text>
</comment>
<dbReference type="InterPro" id="IPR036786">
    <property type="entry name" value="Ribosome_mat_SBDS_N_sf"/>
</dbReference>
<feature type="domain" description="Ribosome maturation protein SDO1/SBDS N-terminal" evidence="8">
    <location>
        <begin position="15"/>
        <end position="101"/>
    </location>
</feature>
<feature type="domain" description="Ribosome maturation protein SDO1/SBDS central" evidence="9">
    <location>
        <begin position="110"/>
        <end position="173"/>
    </location>
</feature>
<evidence type="ECO:0000259" key="8">
    <source>
        <dbReference type="Pfam" id="PF01172"/>
    </source>
</evidence>
<dbReference type="NCBIfam" id="TIGR00291">
    <property type="entry name" value="RNA_SBDS"/>
    <property type="match status" value="1"/>
</dbReference>
<dbReference type="Pfam" id="PF20268">
    <property type="entry name" value="SBDS_C"/>
    <property type="match status" value="1"/>
</dbReference>
<evidence type="ECO:0000256" key="5">
    <source>
        <dbReference type="ARBA" id="ARBA00022517"/>
    </source>
</evidence>
<dbReference type="InterPro" id="IPR046928">
    <property type="entry name" value="SDO1/SBDS_C"/>
</dbReference>
<dbReference type="GO" id="GO:0005737">
    <property type="term" value="C:cytoplasm"/>
    <property type="evidence" value="ECO:0007669"/>
    <property type="project" value="UniProtKB-SubCell"/>
</dbReference>
<dbReference type="Proteomes" id="UP000010422">
    <property type="component" value="Unassembled WGS sequence"/>
</dbReference>
<dbReference type="PROSITE" id="PS01267">
    <property type="entry name" value="UPF0023"/>
    <property type="match status" value="1"/>
</dbReference>
<dbReference type="InterPro" id="IPR002140">
    <property type="entry name" value="Sdo1/SBDS"/>
</dbReference>
<evidence type="ECO:0000313" key="12">
    <source>
        <dbReference type="Proteomes" id="UP000010422"/>
    </source>
</evidence>
<evidence type="ECO:0000256" key="4">
    <source>
        <dbReference type="ARBA" id="ARBA00022490"/>
    </source>
</evidence>
<dbReference type="Gene3D" id="3.30.70.240">
    <property type="match status" value="1"/>
</dbReference>
<comment type="subunit">
    <text evidence="7">Associates with the 60S ribosomal subunit.</text>
</comment>
<reference evidence="11 12" key="1">
    <citation type="journal article" date="2012" name="MBio">
        <title>De novo assembly of the Pneumocystis jirovecii genome from a single bronchoalveolar lavage fluid specimen from a patient.</title>
        <authorList>
            <person name="Cisse O.H."/>
            <person name="Pagni M."/>
            <person name="Hauser P.M."/>
        </authorList>
    </citation>
    <scope>NUCLEOTIDE SEQUENCE [LARGE SCALE GENOMIC DNA]</scope>
    <source>
        <strain evidence="11 12">SE8</strain>
    </source>
</reference>
<keyword evidence="5" id="KW-0690">Ribosome biogenesis</keyword>
<dbReference type="STRING" id="1209962.L0PF44"/>
<protein>
    <recommendedName>
        <fullName evidence="13">SBDS family rRNA metabolism protein</fullName>
    </recommendedName>
</protein>
<evidence type="ECO:0000259" key="9">
    <source>
        <dbReference type="Pfam" id="PF09377"/>
    </source>
</evidence>
<evidence type="ECO:0000256" key="2">
    <source>
        <dbReference type="ARBA" id="ARBA00004496"/>
    </source>
</evidence>
<name>L0PF44_PNEJI</name>
<dbReference type="InterPro" id="IPR018023">
    <property type="entry name" value="Ribosome_mat_SBDS_CS"/>
</dbReference>
<evidence type="ECO:0000256" key="7">
    <source>
        <dbReference type="ARBA" id="ARBA00049708"/>
    </source>
</evidence>
<organism evidence="12">
    <name type="scientific">Pneumocystis jirovecii</name>
    <name type="common">Human pneumocystis pneumonia agent</name>
    <dbReference type="NCBI Taxonomy" id="42068"/>
    <lineage>
        <taxon>Eukaryota</taxon>
        <taxon>Fungi</taxon>
        <taxon>Dikarya</taxon>
        <taxon>Ascomycota</taxon>
        <taxon>Taphrinomycotina</taxon>
        <taxon>Pneumocystomycetes</taxon>
        <taxon>Pneumocystaceae</taxon>
        <taxon>Pneumocystis</taxon>
    </lineage>
</organism>
<evidence type="ECO:0008006" key="13">
    <source>
        <dbReference type="Google" id="ProtNLM"/>
    </source>
</evidence>
<keyword evidence="4" id="KW-0963">Cytoplasm</keyword>
<evidence type="ECO:0000256" key="1">
    <source>
        <dbReference type="ARBA" id="ARBA00004123"/>
    </source>
</evidence>
<dbReference type="AlphaFoldDB" id="L0PF44"/>
<feature type="domain" description="Ribosome maturation protein SDO1/SBDS C-terminal" evidence="10">
    <location>
        <begin position="175"/>
        <end position="242"/>
    </location>
</feature>
<dbReference type="Gene3D" id="1.10.10.900">
    <property type="entry name" value="SBDS protein C-terminal domain, subdomain 1"/>
    <property type="match status" value="1"/>
</dbReference>
<gene>
    <name evidence="11" type="ORF">PNEJI1_000358</name>
</gene>
<dbReference type="InterPro" id="IPR018978">
    <property type="entry name" value="SDO1/SBDS_central"/>
</dbReference>
<dbReference type="SUPFAM" id="SSF89895">
    <property type="entry name" value="FYSH domain"/>
    <property type="match status" value="1"/>
</dbReference>
<dbReference type="Pfam" id="PF09377">
    <property type="entry name" value="SBDS_domain_II"/>
    <property type="match status" value="1"/>
</dbReference>
<proteinExistence type="inferred from homology"/>
<dbReference type="InParanoid" id="L0PF44"/>
<dbReference type="PANTHER" id="PTHR10927">
    <property type="entry name" value="RIBOSOME MATURATION PROTEIN SBDS"/>
    <property type="match status" value="1"/>
</dbReference>